<dbReference type="PANTHER" id="PTHR45913">
    <property type="entry name" value="EPM2A-INTERACTING PROTEIN 1"/>
    <property type="match status" value="1"/>
</dbReference>
<dbReference type="RefSeq" id="XP_017889196.1">
    <property type="nucleotide sequence ID" value="XM_018033707.1"/>
</dbReference>
<evidence type="ECO:0000313" key="3">
    <source>
        <dbReference type="Proteomes" id="UP000694925"/>
    </source>
</evidence>
<reference evidence="4" key="1">
    <citation type="submission" date="2025-08" db="UniProtKB">
        <authorList>
            <consortium name="RefSeq"/>
        </authorList>
    </citation>
    <scope>IDENTIFICATION</scope>
    <source>
        <tissue evidence="4">Whole body</tissue>
    </source>
</reference>
<feature type="compositionally biased region" description="Low complexity" evidence="1">
    <location>
        <begin position="8"/>
        <end position="21"/>
    </location>
</feature>
<accession>A0AAJ7JBK5</accession>
<name>A0AAJ7JBK5_9HYME</name>
<evidence type="ECO:0000256" key="1">
    <source>
        <dbReference type="SAM" id="MobiDB-lite"/>
    </source>
</evidence>
<proteinExistence type="predicted"/>
<gene>
    <name evidence="4" type="primary">LOC108630405</name>
</gene>
<dbReference type="GeneID" id="108630405"/>
<dbReference type="PANTHER" id="PTHR45913:SF5">
    <property type="entry name" value="GENERAL TRANSCRIPTION FACTOR II-I REPEAT DOMAIN-CONTAINING PROTEIN 2A-LIKE PROTEIN"/>
    <property type="match status" value="1"/>
</dbReference>
<keyword evidence="3" id="KW-1185">Reference proteome</keyword>
<feature type="domain" description="SPIN-DOC-like zinc-finger" evidence="2">
    <location>
        <begin position="32"/>
        <end position="89"/>
    </location>
</feature>
<organism evidence="3 4">
    <name type="scientific">Ceratina calcarata</name>
    <dbReference type="NCBI Taxonomy" id="156304"/>
    <lineage>
        <taxon>Eukaryota</taxon>
        <taxon>Metazoa</taxon>
        <taxon>Ecdysozoa</taxon>
        <taxon>Arthropoda</taxon>
        <taxon>Hexapoda</taxon>
        <taxon>Insecta</taxon>
        <taxon>Pterygota</taxon>
        <taxon>Neoptera</taxon>
        <taxon>Endopterygota</taxon>
        <taxon>Hymenoptera</taxon>
        <taxon>Apocrita</taxon>
        <taxon>Aculeata</taxon>
        <taxon>Apoidea</taxon>
        <taxon>Anthophila</taxon>
        <taxon>Apidae</taxon>
        <taxon>Ceratina</taxon>
        <taxon>Zadontomerus</taxon>
    </lineage>
</organism>
<dbReference type="Pfam" id="PF18658">
    <property type="entry name" value="zf-C2H2_12"/>
    <property type="match status" value="1"/>
</dbReference>
<dbReference type="InterPro" id="IPR040647">
    <property type="entry name" value="SPIN-DOC_Znf-C2H2"/>
</dbReference>
<sequence length="305" mass="34387">MANFVGDSASATSATSSTKAAQRVKKRNFNPMWKEEYFFEESGQNARCIICKKELLDLKKTNIKRHFDNMHGQQYGQLTSDERQQKLKELQGEYPSTPNETAIRYSYLIALEIAKSGHCFPDGKFVKKVFNIVSNGMRSKEADLLKNISLSRRTIARRIQEMGQNLHQEIVKKSNNLIKFSICLDESTDVKGTSQLAIFIRGVNEDLEITEELLDFCSMHGTTTGEDIFSCVEATIDINGLDWSKLISVTTDGAPAMVGKYIGVLAYVKRKMANLHITNDVTTIHCGIHQENLCAKKMNTDMLRV</sequence>
<evidence type="ECO:0000313" key="4">
    <source>
        <dbReference type="RefSeq" id="XP_017889196.1"/>
    </source>
</evidence>
<feature type="region of interest" description="Disordered" evidence="1">
    <location>
        <begin position="1"/>
        <end position="21"/>
    </location>
</feature>
<dbReference type="Proteomes" id="UP000694925">
    <property type="component" value="Unplaced"/>
</dbReference>
<protein>
    <submittedName>
        <fullName evidence="4">General transcription factor II-I repeat domain-containing protein 2-like</fullName>
    </submittedName>
</protein>
<dbReference type="AlphaFoldDB" id="A0AAJ7JBK5"/>
<dbReference type="KEGG" id="ccal:108630405"/>
<evidence type="ECO:0000259" key="2">
    <source>
        <dbReference type="Pfam" id="PF18658"/>
    </source>
</evidence>